<feature type="transmembrane region" description="Helical" evidence="6">
    <location>
        <begin position="180"/>
        <end position="200"/>
    </location>
</feature>
<proteinExistence type="predicted"/>
<evidence type="ECO:0000313" key="8">
    <source>
        <dbReference type="Proteomes" id="UP001160390"/>
    </source>
</evidence>
<reference evidence="7" key="1">
    <citation type="submission" date="2023-01" db="EMBL/GenBank/DDBJ databases">
        <authorList>
            <person name="Piombo E."/>
        </authorList>
    </citation>
    <scope>NUCLEOTIDE SEQUENCE</scope>
</reference>
<dbReference type="AlphaFoldDB" id="A0AA35M8D9"/>
<dbReference type="CDD" id="cd06178">
    <property type="entry name" value="MFS_unc93-like"/>
    <property type="match status" value="1"/>
</dbReference>
<feature type="transmembrane region" description="Helical" evidence="6">
    <location>
        <begin position="142"/>
        <end position="168"/>
    </location>
</feature>
<dbReference type="SUPFAM" id="SSF103473">
    <property type="entry name" value="MFS general substrate transporter"/>
    <property type="match status" value="1"/>
</dbReference>
<dbReference type="PANTHER" id="PTHR23294">
    <property type="entry name" value="ET TRANSLATION PRODUCT-RELATED"/>
    <property type="match status" value="1"/>
</dbReference>
<dbReference type="InterPro" id="IPR051617">
    <property type="entry name" value="UNC-93-like_regulator"/>
</dbReference>
<feature type="transmembrane region" description="Helical" evidence="6">
    <location>
        <begin position="380"/>
        <end position="403"/>
    </location>
</feature>
<evidence type="ECO:0000256" key="4">
    <source>
        <dbReference type="ARBA" id="ARBA00023136"/>
    </source>
</evidence>
<name>A0AA35M8D9_9HYPO</name>
<sequence>MDPNHEKDTKAESQSVATVRGPDSSDEIELPGGWLYRRPRLFGRWTLPHFASPIVQLCYVAFVFFLCPGMYNALSGLGGGGQVDATVADNATVALYSAFAIVAFFSGTVCNKLGVRITLGLGCFGYSLYIASFLSYNHNQNAVFVIVAGAILGVSAALLWAAESVIMISYPHESKKGKSIAIFWMIFNFGAVIGSIVPLAENVHSNESGSVGDSTYIAFLVLTAIGMALALAICNADKIVRHDGSKVIIIKHPTWKSELLGLWEVLKSDYYIVALFPMFLASNWFYTYQFNDFNLARFNLRTRSLNSLLYWFSQILGAWVWGTLMDMTFLSRRTRARAGLVGLFAITMGLWGGGYSFQTTYDRASAAVPSSKLDWTSDNYGGLCVLYIFYGIFDSVWQTYTYWILGAISNNSRKLAILAGFYKALQSAGAVIVYRMDAELVSYMGMLASTWGLCAGSLVFAAPVVWLKITNHSELKKDLEFSDEVEADLHVKNEV</sequence>
<dbReference type="Proteomes" id="UP001160390">
    <property type="component" value="Unassembled WGS sequence"/>
</dbReference>
<keyword evidence="8" id="KW-1185">Reference proteome</keyword>
<feature type="transmembrane region" description="Helical" evidence="6">
    <location>
        <begin position="440"/>
        <end position="467"/>
    </location>
</feature>
<dbReference type="PANTHER" id="PTHR23294:SF59">
    <property type="entry name" value="UNC93-LIKE PROTEIN C922.05C"/>
    <property type="match status" value="1"/>
</dbReference>
<dbReference type="EMBL" id="CABFNP030001209">
    <property type="protein sequence ID" value="CAI6092437.1"/>
    <property type="molecule type" value="Genomic_DNA"/>
</dbReference>
<evidence type="ECO:0000256" key="3">
    <source>
        <dbReference type="ARBA" id="ARBA00022989"/>
    </source>
</evidence>
<keyword evidence="3 6" id="KW-1133">Transmembrane helix</keyword>
<feature type="transmembrane region" description="Helical" evidence="6">
    <location>
        <begin position="338"/>
        <end position="357"/>
    </location>
</feature>
<feature type="transmembrane region" description="Helical" evidence="6">
    <location>
        <begin position="308"/>
        <end position="326"/>
    </location>
</feature>
<feature type="transmembrane region" description="Helical" evidence="6">
    <location>
        <begin position="47"/>
        <end position="71"/>
    </location>
</feature>
<dbReference type="GO" id="GO:0016020">
    <property type="term" value="C:membrane"/>
    <property type="evidence" value="ECO:0007669"/>
    <property type="project" value="UniProtKB-SubCell"/>
</dbReference>
<feature type="region of interest" description="Disordered" evidence="5">
    <location>
        <begin position="1"/>
        <end position="26"/>
    </location>
</feature>
<evidence type="ECO:0000256" key="2">
    <source>
        <dbReference type="ARBA" id="ARBA00022692"/>
    </source>
</evidence>
<feature type="transmembrane region" description="Helical" evidence="6">
    <location>
        <begin position="91"/>
        <end position="110"/>
    </location>
</feature>
<organism evidence="7 8">
    <name type="scientific">Clonostachys chloroleuca</name>
    <dbReference type="NCBI Taxonomy" id="1926264"/>
    <lineage>
        <taxon>Eukaryota</taxon>
        <taxon>Fungi</taxon>
        <taxon>Dikarya</taxon>
        <taxon>Ascomycota</taxon>
        <taxon>Pezizomycotina</taxon>
        <taxon>Sordariomycetes</taxon>
        <taxon>Hypocreomycetidae</taxon>
        <taxon>Hypocreales</taxon>
        <taxon>Bionectriaceae</taxon>
        <taxon>Clonostachys</taxon>
    </lineage>
</organism>
<dbReference type="InterPro" id="IPR011701">
    <property type="entry name" value="MFS"/>
</dbReference>
<evidence type="ECO:0000256" key="6">
    <source>
        <dbReference type="SAM" id="Phobius"/>
    </source>
</evidence>
<evidence type="ECO:0000256" key="5">
    <source>
        <dbReference type="SAM" id="MobiDB-lite"/>
    </source>
</evidence>
<feature type="transmembrane region" description="Helical" evidence="6">
    <location>
        <begin position="270"/>
        <end position="288"/>
    </location>
</feature>
<gene>
    <name evidence="7" type="ORF">CCHLO57077_00017977</name>
</gene>
<dbReference type="Pfam" id="PF07690">
    <property type="entry name" value="MFS_1"/>
    <property type="match status" value="1"/>
</dbReference>
<comment type="subcellular location">
    <subcellularLocation>
        <location evidence="1">Membrane</location>
        <topology evidence="1">Multi-pass membrane protein</topology>
    </subcellularLocation>
</comment>
<accession>A0AA35M8D9</accession>
<keyword evidence="4 6" id="KW-0472">Membrane</keyword>
<feature type="transmembrane region" description="Helical" evidence="6">
    <location>
        <begin position="117"/>
        <end position="136"/>
    </location>
</feature>
<feature type="transmembrane region" description="Helical" evidence="6">
    <location>
        <begin position="216"/>
        <end position="236"/>
    </location>
</feature>
<feature type="compositionally biased region" description="Basic and acidic residues" evidence="5">
    <location>
        <begin position="1"/>
        <end position="11"/>
    </location>
</feature>
<keyword evidence="2 6" id="KW-0812">Transmembrane</keyword>
<dbReference type="Gene3D" id="1.20.1250.20">
    <property type="entry name" value="MFS general substrate transporter like domains"/>
    <property type="match status" value="2"/>
</dbReference>
<comment type="caution">
    <text evidence="7">The sequence shown here is derived from an EMBL/GenBank/DDBJ whole genome shotgun (WGS) entry which is preliminary data.</text>
</comment>
<protein>
    <submittedName>
        <fullName evidence="7">Uncharacterized protein</fullName>
    </submittedName>
</protein>
<feature type="transmembrane region" description="Helical" evidence="6">
    <location>
        <begin position="415"/>
        <end position="434"/>
    </location>
</feature>
<evidence type="ECO:0000313" key="7">
    <source>
        <dbReference type="EMBL" id="CAI6092437.1"/>
    </source>
</evidence>
<dbReference type="GO" id="GO:0022857">
    <property type="term" value="F:transmembrane transporter activity"/>
    <property type="evidence" value="ECO:0007669"/>
    <property type="project" value="InterPro"/>
</dbReference>
<evidence type="ECO:0000256" key="1">
    <source>
        <dbReference type="ARBA" id="ARBA00004141"/>
    </source>
</evidence>
<dbReference type="InterPro" id="IPR036259">
    <property type="entry name" value="MFS_trans_sf"/>
</dbReference>